<reference evidence="8" key="1">
    <citation type="journal article" date="2013" name="Proc. Natl. Acad. Sci. U.S.A.">
        <title>Anion translocation through an Slc26 transporter mediates lumen expansion during tubulogenesis.</title>
        <authorList>
            <person name="Deng W."/>
            <person name="Nies F."/>
            <person name="Feuer A."/>
            <person name="Bocina I."/>
            <person name="Oliver D."/>
            <person name="Jiang D."/>
        </authorList>
    </citation>
    <scope>NUCLEOTIDE SEQUENCE</scope>
</reference>
<accession>T2DR23</accession>
<dbReference type="InterPro" id="IPR011547">
    <property type="entry name" value="SLC26A/SulP_dom"/>
</dbReference>
<proteinExistence type="evidence at transcript level"/>
<dbReference type="PANTHER" id="PTHR11814">
    <property type="entry name" value="SULFATE TRANSPORTER"/>
    <property type="match status" value="1"/>
</dbReference>
<evidence type="ECO:0000256" key="2">
    <source>
        <dbReference type="ARBA" id="ARBA00022692"/>
    </source>
</evidence>
<dbReference type="Pfam" id="PF01740">
    <property type="entry name" value="STAS"/>
    <property type="match status" value="1"/>
</dbReference>
<dbReference type="SUPFAM" id="SSF52091">
    <property type="entry name" value="SpoIIaa-like"/>
    <property type="match status" value="1"/>
</dbReference>
<feature type="transmembrane region" description="Helical" evidence="6">
    <location>
        <begin position="460"/>
        <end position="493"/>
    </location>
</feature>
<name>T2DR23_CIOIN</name>
<evidence type="ECO:0000313" key="8">
    <source>
        <dbReference type="EMBL" id="AGV55623.1"/>
    </source>
</evidence>
<feature type="transmembrane region" description="Helical" evidence="6">
    <location>
        <begin position="420"/>
        <end position="440"/>
    </location>
</feature>
<evidence type="ECO:0000256" key="6">
    <source>
        <dbReference type="SAM" id="Phobius"/>
    </source>
</evidence>
<organism evidence="8">
    <name type="scientific">Ciona intestinalis</name>
    <name type="common">Transparent sea squirt</name>
    <name type="synonym">Ascidia intestinalis</name>
    <dbReference type="NCBI Taxonomy" id="7719"/>
    <lineage>
        <taxon>Eukaryota</taxon>
        <taxon>Metazoa</taxon>
        <taxon>Chordata</taxon>
        <taxon>Tunicata</taxon>
        <taxon>Ascidiacea</taxon>
        <taxon>Phlebobranchia</taxon>
        <taxon>Cionidae</taxon>
        <taxon>Ciona</taxon>
    </lineage>
</organism>
<evidence type="ECO:0000256" key="4">
    <source>
        <dbReference type="ARBA" id="ARBA00023136"/>
    </source>
</evidence>
<feature type="transmembrane region" description="Helical" evidence="6">
    <location>
        <begin position="275"/>
        <end position="294"/>
    </location>
</feature>
<dbReference type="GO" id="GO:0016020">
    <property type="term" value="C:membrane"/>
    <property type="evidence" value="ECO:0007669"/>
    <property type="project" value="UniProtKB-SubCell"/>
</dbReference>
<keyword evidence="4 6" id="KW-0472">Membrane</keyword>
<feature type="domain" description="STAS" evidence="7">
    <location>
        <begin position="579"/>
        <end position="781"/>
    </location>
</feature>
<dbReference type="GO" id="GO:0055085">
    <property type="term" value="P:transmembrane transport"/>
    <property type="evidence" value="ECO:0007669"/>
    <property type="project" value="InterPro"/>
</dbReference>
<dbReference type="InterPro" id="IPR036513">
    <property type="entry name" value="STAS_dom_sf"/>
</dbReference>
<keyword evidence="3 6" id="KW-1133">Transmembrane helix</keyword>
<evidence type="ECO:0000256" key="1">
    <source>
        <dbReference type="ARBA" id="ARBA00004141"/>
    </source>
</evidence>
<evidence type="ECO:0000256" key="3">
    <source>
        <dbReference type="ARBA" id="ARBA00022989"/>
    </source>
</evidence>
<keyword evidence="2 6" id="KW-0812">Transmembrane</keyword>
<comment type="subcellular location">
    <subcellularLocation>
        <location evidence="1">Membrane</location>
        <topology evidence="1">Multi-pass membrane protein</topology>
    </subcellularLocation>
</comment>
<feature type="region of interest" description="Disordered" evidence="5">
    <location>
        <begin position="641"/>
        <end position="686"/>
    </location>
</feature>
<evidence type="ECO:0000259" key="7">
    <source>
        <dbReference type="PROSITE" id="PS50801"/>
    </source>
</evidence>
<feature type="transmembrane region" description="Helical" evidence="6">
    <location>
        <begin position="514"/>
        <end position="542"/>
    </location>
</feature>
<feature type="transmembrane region" description="Helical" evidence="6">
    <location>
        <begin position="332"/>
        <end position="354"/>
    </location>
</feature>
<dbReference type="InterPro" id="IPR001902">
    <property type="entry name" value="SLC26A/SulP_fam"/>
</dbReference>
<dbReference type="NCBIfam" id="TIGR00815">
    <property type="entry name" value="sulP"/>
    <property type="match status" value="1"/>
</dbReference>
<dbReference type="PROSITE" id="PS50801">
    <property type="entry name" value="STAS"/>
    <property type="match status" value="1"/>
</dbReference>
<sequence length="805" mass="87428">MAEENSIHEHEVDVMTEELLIERYGKPSEERTVRERIKREVTSSFECSGDKAKNAVQSVLPVTRWIPKYKIKNQLLGDIAGGITVGIVHLPQGMAYAILASLPAVTGLYVSFFPVLIYAIFGTSRHISIGTFAVISLMVGAVIDKKVPQPICSNVIDTVTSSPTTVSFPTTYSDVMTVDVTGTTGFVTNPSTFSDVTSSDITTKPNVVVPSSCQADYDRRKIEVAVALSLAVGLIHVGMYIFRLGIITLYLSSHLVSGFTCGAAFHVMTSQIPKLFGLNIPRNSGILAIIYTYIDVFKNIASTNVATLILSAICIIFLVIGKEINQRFKKRLPFPFPWEILVVIFSTIASYFGFLNLNYGVTVVGNIPRGIQMTVPQGSDLASVIGDAIPIAVVIFAIAVSLAQMFAVKHVYETDSNQELLAYGLANIFGSFFSCFPAATSLSRSSIWEETGGSSQVTGLISSVVVLIIMLWIGPLFESLPEAALAAIIIVNLKKMLLQFEQLPSLWRVSKLDATVWSVTWLAVVLLGVDLGLAVGVGYSLLTVIFRTQIANGGVVVPVGETGVYRNTKRFNGNEVDSSTLLFRFPSPIYYANHQRFKSQLSAALGFEPALEVHRQKKLKLKQDKLKLLVHVNTAYSEEPPVTNAETVTAENEAKLATSSDTTSSATSDQHVKQNGHSSRFNTGTGEVTIEGLDGRAPIKHVIIDMSACSFIDNDAVKTFSSIHDDLSKLGIKLLLADCRNYVRKCFQAGNFGLSEKEDSPEGATPTPVFFISVTAALTYARTDDVTSDDPITANDVDDAETTQM</sequence>
<dbReference type="Pfam" id="PF00916">
    <property type="entry name" value="Sulfate_transp"/>
    <property type="match status" value="1"/>
</dbReference>
<dbReference type="Gene3D" id="3.30.750.24">
    <property type="entry name" value="STAS domain"/>
    <property type="match status" value="1"/>
</dbReference>
<evidence type="ECO:0000256" key="5">
    <source>
        <dbReference type="SAM" id="MobiDB-lite"/>
    </source>
</evidence>
<dbReference type="EMBL" id="KF494348">
    <property type="protein sequence ID" value="AGV55623.1"/>
    <property type="molecule type" value="mRNA"/>
</dbReference>
<feature type="compositionally biased region" description="Polar residues" evidence="5">
    <location>
        <begin position="673"/>
        <end position="686"/>
    </location>
</feature>
<feature type="compositionally biased region" description="Low complexity" evidence="5">
    <location>
        <begin position="657"/>
        <end position="669"/>
    </location>
</feature>
<feature type="transmembrane region" description="Helical" evidence="6">
    <location>
        <begin position="248"/>
        <end position="268"/>
    </location>
</feature>
<protein>
    <submittedName>
        <fullName evidence="8">Sulfate transporter Ci-Slc26a alpha</fullName>
    </submittedName>
</protein>
<dbReference type="InterPro" id="IPR002645">
    <property type="entry name" value="STAS_dom"/>
</dbReference>
<feature type="transmembrane region" description="Helical" evidence="6">
    <location>
        <begin position="388"/>
        <end position="408"/>
    </location>
</feature>
<dbReference type="CDD" id="cd07042">
    <property type="entry name" value="STAS_SulP_like_sulfate_transporter"/>
    <property type="match status" value="1"/>
</dbReference>
<feature type="transmembrane region" description="Helical" evidence="6">
    <location>
        <begin position="300"/>
        <end position="320"/>
    </location>
</feature>
<feature type="transmembrane region" description="Helical" evidence="6">
    <location>
        <begin position="127"/>
        <end position="143"/>
    </location>
</feature>
<feature type="transmembrane region" description="Helical" evidence="6">
    <location>
        <begin position="96"/>
        <end position="121"/>
    </location>
</feature>
<feature type="transmembrane region" description="Helical" evidence="6">
    <location>
        <begin position="224"/>
        <end position="242"/>
    </location>
</feature>
<dbReference type="AlphaFoldDB" id="T2DR23"/>